<feature type="region of interest" description="Disordered" evidence="6">
    <location>
        <begin position="564"/>
        <end position="654"/>
    </location>
</feature>
<reference evidence="7" key="1">
    <citation type="submission" date="2014-11" db="EMBL/GenBank/DDBJ databases">
        <authorList>
            <person name="Otto D Thomas"/>
            <person name="Naeem Raeece"/>
        </authorList>
    </citation>
    <scope>NUCLEOTIDE SEQUENCE</scope>
</reference>
<keyword evidence="3" id="KW-0489">Methyltransferase</keyword>
<dbReference type="SUPFAM" id="SSF53335">
    <property type="entry name" value="S-adenosyl-L-methionine-dependent methyltransferases"/>
    <property type="match status" value="1"/>
</dbReference>
<evidence type="ECO:0000256" key="6">
    <source>
        <dbReference type="SAM" id="MobiDB-lite"/>
    </source>
</evidence>
<dbReference type="SMART" id="SM01296">
    <property type="entry name" value="N2227"/>
    <property type="match status" value="1"/>
</dbReference>
<feature type="region of interest" description="Disordered" evidence="6">
    <location>
        <begin position="1"/>
        <end position="25"/>
    </location>
</feature>
<dbReference type="PANTHER" id="PTHR12303">
    <property type="entry name" value="CARNOSINE N-METHYLTRANSFERASE"/>
    <property type="match status" value="1"/>
</dbReference>
<organism evidence="7">
    <name type="scientific">Chromera velia CCMP2878</name>
    <dbReference type="NCBI Taxonomy" id="1169474"/>
    <lineage>
        <taxon>Eukaryota</taxon>
        <taxon>Sar</taxon>
        <taxon>Alveolata</taxon>
        <taxon>Colpodellida</taxon>
        <taxon>Chromeraceae</taxon>
        <taxon>Chromera</taxon>
    </lineage>
</organism>
<dbReference type="PANTHER" id="PTHR12303:SF6">
    <property type="entry name" value="CARNOSINE N-METHYLTRANSFERASE"/>
    <property type="match status" value="1"/>
</dbReference>
<evidence type="ECO:0000256" key="3">
    <source>
        <dbReference type="ARBA" id="ARBA00022603"/>
    </source>
</evidence>
<evidence type="ECO:0000313" key="7">
    <source>
        <dbReference type="EMBL" id="CEM45062.1"/>
    </source>
</evidence>
<dbReference type="GO" id="GO:0032259">
    <property type="term" value="P:methylation"/>
    <property type="evidence" value="ECO:0007669"/>
    <property type="project" value="UniProtKB-KW"/>
</dbReference>
<evidence type="ECO:0000256" key="2">
    <source>
        <dbReference type="ARBA" id="ARBA00012003"/>
    </source>
</evidence>
<dbReference type="VEuPathDB" id="CryptoDB:Cvel_28859"/>
<sequence>MSNLEDLPSESMDDEDSQEEDAEDAETRHFMSVCYALANYQLDCAPEVARMDRYFHLLSDDDRALLTEDIDSRIDQIRGSIALNQQFLDFLLMPHKDELLHHAYSKAYLMAERVKQQAAAAEAASASAAVVAPALASGEGGPNSKGPGASPETAARIFASLPPSMQALLGPPGDSPPLFPPPQPASTEGPTAETDSHSQSARGPSGPSGSPSGRSKTSEGPGDGAAADEERACCRCKPCQRMNLPVPERLAQFSWPQALDLFRDSTSHPTASRNISKVRSTLRQFVRDWSTEGEQERRECYQPLLDALEEYLPVSCRRPDGNAPKVLCPGSGLGRLPYEVMKRGYSCQGNEFSYFMLFGSNFILNFSVQREALVLMPYCLASNNRLGHEDHLREIRVPDEAPAETIRPEVVAANRQEFSMCAGEFVEVYTAPNQLKDWDGILTCFFIDTAKNVITYVRAIAGLLRTGGLWANLGPLLYHFAEMSNEFSIELSWEELKPIIAKYFDFQKVEMRDAYYSSNARSMMRVKYHCVYFVAIRNDVPVTGASNPTNASAVRRAHMEMESAAHAHAHAHAHTHDGEVCTSHSHGGHGHGGPGPGMSPPGGMQGHRHSHDGQGPADTPLARGGPEKEAGGANTDGGASKKEEDGANVTMGGA</sequence>
<dbReference type="InterPro" id="IPR029063">
    <property type="entry name" value="SAM-dependent_MTases_sf"/>
</dbReference>
<dbReference type="GO" id="GO:0030735">
    <property type="term" value="F:carnosine N-methyltransferase activity"/>
    <property type="evidence" value="ECO:0007669"/>
    <property type="project" value="UniProtKB-EC"/>
</dbReference>
<dbReference type="InterPro" id="IPR012901">
    <property type="entry name" value="CARME"/>
</dbReference>
<keyword evidence="4" id="KW-0808">Transferase</keyword>
<comment type="similarity">
    <text evidence="1">Belongs to the carnosine N-methyltransferase family.</text>
</comment>
<dbReference type="Pfam" id="PF07942">
    <property type="entry name" value="CARME"/>
    <property type="match status" value="1"/>
</dbReference>
<evidence type="ECO:0000256" key="4">
    <source>
        <dbReference type="ARBA" id="ARBA00022679"/>
    </source>
</evidence>
<feature type="compositionally biased region" description="Low complexity" evidence="6">
    <location>
        <begin position="202"/>
        <end position="215"/>
    </location>
</feature>
<dbReference type="PhylomeDB" id="A0A0G4HL64"/>
<proteinExistence type="inferred from homology"/>
<dbReference type="EC" id="2.1.1.22" evidence="2"/>
<dbReference type="EMBL" id="CDMZ01003089">
    <property type="protein sequence ID" value="CEM45062.1"/>
    <property type="molecule type" value="Genomic_DNA"/>
</dbReference>
<feature type="compositionally biased region" description="Acidic residues" evidence="6">
    <location>
        <begin position="7"/>
        <end position="24"/>
    </location>
</feature>
<keyword evidence="5" id="KW-0949">S-adenosyl-L-methionine</keyword>
<evidence type="ECO:0000256" key="5">
    <source>
        <dbReference type="ARBA" id="ARBA00022691"/>
    </source>
</evidence>
<evidence type="ECO:0000256" key="1">
    <source>
        <dbReference type="ARBA" id="ARBA00010086"/>
    </source>
</evidence>
<accession>A0A0G4HL64</accession>
<protein>
    <recommendedName>
        <fullName evidence="2">carnosine N-methyltransferase</fullName>
        <ecNumber evidence="2">2.1.1.22</ecNumber>
    </recommendedName>
</protein>
<gene>
    <name evidence="7" type="ORF">Cvel_28859</name>
</gene>
<feature type="compositionally biased region" description="Pro residues" evidence="6">
    <location>
        <begin position="173"/>
        <end position="184"/>
    </location>
</feature>
<dbReference type="AlphaFoldDB" id="A0A0G4HL64"/>
<name>A0A0G4HL64_9ALVE</name>
<feature type="region of interest" description="Disordered" evidence="6">
    <location>
        <begin position="164"/>
        <end position="226"/>
    </location>
</feature>